<sequence length="486" mass="55260">MLPHKDFDGESTCIFKWGIKKGVGWTNKDVHSHDSFTYYGMDYFLCDCVYFRNDDVETYIGKLVKIFETPKHEKKVKVEVIVEKCNVVCASDDKRNPQATEQELRMADYIFYHSFDVGEHRILKNFANYIDGNKVEHFFNGLKDQNIIAPPILEQNVKADGLTVRDGKSSSSCPVVKETKKVAAGLGEQEHISNDTGTSKIPCSQVNDKAKKVRASADSPTADKKRKLLQEKEGAVSRKVGPQVALDGGVKTASKISSRPDADKRNWFKKQGESLRLNLKSSQKWALWALMTAEEAGTLVLLENLDPSFTSSEVEDLVWHALNQRVDAKVIQNSTFLSPYYGKVLVIFKSKVAAESAISKLQKRCLMLGDGRPIVCRRGSLRDHGNHANFIGHLSVLKFKLRQSEEMRKAVSTAHFSQSNTVEYDMAMEWRMLQEKCDMCWKKLHMVLYIIQFSLFIMFILTYKHVCVRMHKCVHVGAYARETTYS</sequence>
<accession>A0A6A6K2X4</accession>
<keyword evidence="2" id="KW-0472">Membrane</keyword>
<name>A0A6A6K2X4_HEVBR</name>
<organism evidence="3 4">
    <name type="scientific">Hevea brasiliensis</name>
    <name type="common">Para rubber tree</name>
    <name type="synonym">Siphonia brasiliensis</name>
    <dbReference type="NCBI Taxonomy" id="3981"/>
    <lineage>
        <taxon>Eukaryota</taxon>
        <taxon>Viridiplantae</taxon>
        <taxon>Streptophyta</taxon>
        <taxon>Embryophyta</taxon>
        <taxon>Tracheophyta</taxon>
        <taxon>Spermatophyta</taxon>
        <taxon>Magnoliopsida</taxon>
        <taxon>eudicotyledons</taxon>
        <taxon>Gunneridae</taxon>
        <taxon>Pentapetalae</taxon>
        <taxon>rosids</taxon>
        <taxon>fabids</taxon>
        <taxon>Malpighiales</taxon>
        <taxon>Euphorbiaceae</taxon>
        <taxon>Crotonoideae</taxon>
        <taxon>Micrandreae</taxon>
        <taxon>Hevea</taxon>
    </lineage>
</organism>
<evidence type="ECO:0000256" key="1">
    <source>
        <dbReference type="SAM" id="MobiDB-lite"/>
    </source>
</evidence>
<dbReference type="InterPro" id="IPR035979">
    <property type="entry name" value="RBD_domain_sf"/>
</dbReference>
<dbReference type="Gene3D" id="2.30.30.490">
    <property type="match status" value="1"/>
</dbReference>
<dbReference type="EMBL" id="JAAGAX010000037">
    <property type="protein sequence ID" value="KAF2282997.1"/>
    <property type="molecule type" value="Genomic_DNA"/>
</dbReference>
<dbReference type="Proteomes" id="UP000467840">
    <property type="component" value="Unassembled WGS sequence"/>
</dbReference>
<proteinExistence type="predicted"/>
<feature type="region of interest" description="Disordered" evidence="1">
    <location>
        <begin position="193"/>
        <end position="234"/>
    </location>
</feature>
<keyword evidence="4" id="KW-1185">Reference proteome</keyword>
<evidence type="ECO:0008006" key="5">
    <source>
        <dbReference type="Google" id="ProtNLM"/>
    </source>
</evidence>
<feature type="transmembrane region" description="Helical" evidence="2">
    <location>
        <begin position="444"/>
        <end position="463"/>
    </location>
</feature>
<feature type="compositionally biased region" description="Polar residues" evidence="1">
    <location>
        <begin position="194"/>
        <end position="207"/>
    </location>
</feature>
<protein>
    <recommendedName>
        <fullName evidence="5">RRM domain-containing protein</fullName>
    </recommendedName>
</protein>
<keyword evidence="2" id="KW-0812">Transmembrane</keyword>
<dbReference type="PANTHER" id="PTHR47073">
    <property type="entry name" value="PROTEIN ANTI-SILENCING 1"/>
    <property type="match status" value="1"/>
</dbReference>
<reference evidence="3 4" key="1">
    <citation type="journal article" date="2020" name="Mol. Plant">
        <title>The Chromosome-Based Rubber Tree Genome Provides New Insights into Spurge Genome Evolution and Rubber Biosynthesis.</title>
        <authorList>
            <person name="Liu J."/>
            <person name="Shi C."/>
            <person name="Shi C.C."/>
            <person name="Li W."/>
            <person name="Zhang Q.J."/>
            <person name="Zhang Y."/>
            <person name="Li K."/>
            <person name="Lu H.F."/>
            <person name="Shi C."/>
            <person name="Zhu S.T."/>
            <person name="Xiao Z.Y."/>
            <person name="Nan H."/>
            <person name="Yue Y."/>
            <person name="Zhu X.G."/>
            <person name="Wu Y."/>
            <person name="Hong X.N."/>
            <person name="Fan G.Y."/>
            <person name="Tong Y."/>
            <person name="Zhang D."/>
            <person name="Mao C.L."/>
            <person name="Liu Y.L."/>
            <person name="Hao S.J."/>
            <person name="Liu W.Q."/>
            <person name="Lv M.Q."/>
            <person name="Zhang H.B."/>
            <person name="Liu Y."/>
            <person name="Hu-Tang G.R."/>
            <person name="Wang J.P."/>
            <person name="Wang J.H."/>
            <person name="Sun Y.H."/>
            <person name="Ni S.B."/>
            <person name="Chen W.B."/>
            <person name="Zhang X.C."/>
            <person name="Jiao Y.N."/>
            <person name="Eichler E.E."/>
            <person name="Li G.H."/>
            <person name="Liu X."/>
            <person name="Gao L.Z."/>
        </authorList>
    </citation>
    <scope>NUCLEOTIDE SEQUENCE [LARGE SCALE GENOMIC DNA]</scope>
    <source>
        <strain evidence="4">cv. GT1</strain>
        <tissue evidence="3">Leaf</tissue>
    </source>
</reference>
<dbReference type="AlphaFoldDB" id="A0A6A6K2X4"/>
<dbReference type="PANTHER" id="PTHR47073:SF7">
    <property type="entry name" value="BAH DOMAIN-CONTAINING PROTEIN"/>
    <property type="match status" value="1"/>
</dbReference>
<dbReference type="GO" id="GO:0003723">
    <property type="term" value="F:RNA binding"/>
    <property type="evidence" value="ECO:0007669"/>
    <property type="project" value="TreeGrafter"/>
</dbReference>
<dbReference type="InterPro" id="IPR043151">
    <property type="entry name" value="BAH_sf"/>
</dbReference>
<comment type="caution">
    <text evidence="3">The sequence shown here is derived from an EMBL/GenBank/DDBJ whole genome shotgun (WGS) entry which is preliminary data.</text>
</comment>
<evidence type="ECO:0000256" key="2">
    <source>
        <dbReference type="SAM" id="Phobius"/>
    </source>
</evidence>
<evidence type="ECO:0000313" key="4">
    <source>
        <dbReference type="Proteomes" id="UP000467840"/>
    </source>
</evidence>
<keyword evidence="2" id="KW-1133">Transmembrane helix</keyword>
<dbReference type="SUPFAM" id="SSF54928">
    <property type="entry name" value="RNA-binding domain, RBD"/>
    <property type="match status" value="1"/>
</dbReference>
<gene>
    <name evidence="3" type="ORF">GH714_043059</name>
</gene>
<evidence type="ECO:0000313" key="3">
    <source>
        <dbReference type="EMBL" id="KAF2282997.1"/>
    </source>
</evidence>